<dbReference type="Proteomes" id="UP001549076">
    <property type="component" value="Unassembled WGS sequence"/>
</dbReference>
<name>A0ABV2MV62_9HYPH</name>
<reference evidence="1 2" key="1">
    <citation type="submission" date="2024-06" db="EMBL/GenBank/DDBJ databases">
        <title>Genomic Encyclopedia of Type Strains, Phase IV (KMG-IV): sequencing the most valuable type-strain genomes for metagenomic binning, comparative biology and taxonomic classification.</title>
        <authorList>
            <person name="Goeker M."/>
        </authorList>
    </citation>
    <scope>NUCLEOTIDE SEQUENCE [LARGE SCALE GENOMIC DNA]</scope>
    <source>
        <strain evidence="1 2">DSM 27865</strain>
    </source>
</reference>
<keyword evidence="2" id="KW-1185">Reference proteome</keyword>
<comment type="caution">
    <text evidence="1">The sequence shown here is derived from an EMBL/GenBank/DDBJ whole genome shotgun (WGS) entry which is preliminary data.</text>
</comment>
<proteinExistence type="predicted"/>
<evidence type="ECO:0000313" key="1">
    <source>
        <dbReference type="EMBL" id="MET3790680.1"/>
    </source>
</evidence>
<dbReference type="EMBL" id="JBEPML010000002">
    <property type="protein sequence ID" value="MET3790680.1"/>
    <property type="molecule type" value="Genomic_DNA"/>
</dbReference>
<gene>
    <name evidence="1" type="ORF">ABID37_000871</name>
</gene>
<evidence type="ECO:0000313" key="2">
    <source>
        <dbReference type="Proteomes" id="UP001549076"/>
    </source>
</evidence>
<dbReference type="RefSeq" id="WP_354192866.1">
    <property type="nucleotide sequence ID" value="NZ_JBEPML010000002.1"/>
</dbReference>
<protein>
    <submittedName>
        <fullName evidence="1">Uncharacterized protein</fullName>
    </submittedName>
</protein>
<organism evidence="1 2">
    <name type="scientific">Aquamicrobium terrae</name>
    <dbReference type="NCBI Taxonomy" id="1324945"/>
    <lineage>
        <taxon>Bacteria</taxon>
        <taxon>Pseudomonadati</taxon>
        <taxon>Pseudomonadota</taxon>
        <taxon>Alphaproteobacteria</taxon>
        <taxon>Hyphomicrobiales</taxon>
        <taxon>Phyllobacteriaceae</taxon>
        <taxon>Aquamicrobium</taxon>
    </lineage>
</organism>
<sequence length="41" mass="4196">MRPVLAFAAAVAVVVGLVLIANASVQFGSEPSPSIQRATAW</sequence>
<accession>A0ABV2MV62</accession>